<dbReference type="EMBL" id="KB454490">
    <property type="protein sequence ID" value="EME31727.1"/>
    <property type="molecule type" value="Genomic_DNA"/>
</dbReference>
<proteinExistence type="predicted"/>
<evidence type="ECO:0000313" key="2">
    <source>
        <dbReference type="Proteomes" id="UP000030680"/>
    </source>
</evidence>
<dbReference type="Proteomes" id="UP000030680">
    <property type="component" value="Unassembled WGS sequence"/>
</dbReference>
<dbReference type="OrthoDB" id="10286580at2759"/>
<name>M2XNG2_GALSU</name>
<sequence length="158" mass="17890">MAVILQELFVTVGQLEKMGESSNEPFYVQSWHHYLEKNRRLAYFLDSLEGKYAVPTKEEREAFVATVPVYGERLHTLQKVKRTGELSAVAGFALGTYYSVKFSKSPLTSLIVCISSATGLYFLGGTAAEVAFGCYKFDRVETYLQFQKFIRERRSAAN</sequence>
<organism evidence="1 2">
    <name type="scientific">Galdieria sulphuraria</name>
    <name type="common">Red alga</name>
    <dbReference type="NCBI Taxonomy" id="130081"/>
    <lineage>
        <taxon>Eukaryota</taxon>
        <taxon>Rhodophyta</taxon>
        <taxon>Bangiophyceae</taxon>
        <taxon>Galdieriales</taxon>
        <taxon>Galdieriaceae</taxon>
        <taxon>Galdieria</taxon>
    </lineage>
</organism>
<keyword evidence="2" id="KW-1185">Reference proteome</keyword>
<dbReference type="Gramene" id="EME31727">
    <property type="protein sequence ID" value="EME31727"/>
    <property type="gene ID" value="Gasu_11040"/>
</dbReference>
<dbReference type="AlphaFoldDB" id="M2XNG2"/>
<gene>
    <name evidence="1" type="ORF">Gasu_11040</name>
</gene>
<evidence type="ECO:0000313" key="1">
    <source>
        <dbReference type="EMBL" id="EME31727.1"/>
    </source>
</evidence>
<protein>
    <submittedName>
        <fullName evidence="1">Uncharacterized protein</fullName>
    </submittedName>
</protein>
<dbReference type="GeneID" id="17090352"/>
<reference evidence="2" key="1">
    <citation type="journal article" date="2013" name="Science">
        <title>Gene transfer from bacteria and archaea facilitated evolution of an extremophilic eukaryote.</title>
        <authorList>
            <person name="Schonknecht G."/>
            <person name="Chen W.H."/>
            <person name="Ternes C.M."/>
            <person name="Barbier G.G."/>
            <person name="Shrestha R.P."/>
            <person name="Stanke M."/>
            <person name="Brautigam A."/>
            <person name="Baker B.J."/>
            <person name="Banfield J.F."/>
            <person name="Garavito R.M."/>
            <person name="Carr K."/>
            <person name="Wilkerson C."/>
            <person name="Rensing S.A."/>
            <person name="Gagneul D."/>
            <person name="Dickenson N.E."/>
            <person name="Oesterhelt C."/>
            <person name="Lercher M.J."/>
            <person name="Weber A.P."/>
        </authorList>
    </citation>
    <scope>NUCLEOTIDE SEQUENCE [LARGE SCALE GENOMIC DNA]</scope>
    <source>
        <strain evidence="2">074W</strain>
    </source>
</reference>
<dbReference type="RefSeq" id="XP_005708247.1">
    <property type="nucleotide sequence ID" value="XM_005708190.1"/>
</dbReference>
<dbReference type="KEGG" id="gsl:Gasu_11040"/>
<accession>M2XNG2</accession>